<comment type="caution">
    <text evidence="1">The sequence shown here is derived from an EMBL/GenBank/DDBJ whole genome shotgun (WGS) entry which is preliminary data.</text>
</comment>
<dbReference type="Proteomes" id="UP000626092">
    <property type="component" value="Unassembled WGS sequence"/>
</dbReference>
<sequence length="70" mass="7955">MDQMVGGISRVPWDAVGDGHKLPKFAMATPVPCPFLLLMAMFKEVDHSFSRLFWELNLASIFYCPSWSSF</sequence>
<evidence type="ECO:0000313" key="2">
    <source>
        <dbReference type="Proteomes" id="UP000626092"/>
    </source>
</evidence>
<accession>A0A834G8A2</accession>
<protein>
    <submittedName>
        <fullName evidence="1">Uncharacterized protein</fullName>
    </submittedName>
</protein>
<keyword evidence="2" id="KW-1185">Reference proteome</keyword>
<proteinExistence type="predicted"/>
<name>A0A834G8A2_RHOSS</name>
<organism evidence="1 2">
    <name type="scientific">Rhododendron simsii</name>
    <name type="common">Sims's rhododendron</name>
    <dbReference type="NCBI Taxonomy" id="118357"/>
    <lineage>
        <taxon>Eukaryota</taxon>
        <taxon>Viridiplantae</taxon>
        <taxon>Streptophyta</taxon>
        <taxon>Embryophyta</taxon>
        <taxon>Tracheophyta</taxon>
        <taxon>Spermatophyta</taxon>
        <taxon>Magnoliopsida</taxon>
        <taxon>eudicotyledons</taxon>
        <taxon>Gunneridae</taxon>
        <taxon>Pentapetalae</taxon>
        <taxon>asterids</taxon>
        <taxon>Ericales</taxon>
        <taxon>Ericaceae</taxon>
        <taxon>Ericoideae</taxon>
        <taxon>Rhodoreae</taxon>
        <taxon>Rhododendron</taxon>
    </lineage>
</organism>
<gene>
    <name evidence="1" type="ORF">RHSIM_Rhsim11G0170300</name>
</gene>
<dbReference type="AlphaFoldDB" id="A0A834G8A2"/>
<reference evidence="1" key="1">
    <citation type="submission" date="2019-11" db="EMBL/GenBank/DDBJ databases">
        <authorList>
            <person name="Liu Y."/>
            <person name="Hou J."/>
            <person name="Li T.-Q."/>
            <person name="Guan C.-H."/>
            <person name="Wu X."/>
            <person name="Wu H.-Z."/>
            <person name="Ling F."/>
            <person name="Zhang R."/>
            <person name="Shi X.-G."/>
            <person name="Ren J.-P."/>
            <person name="Chen E.-F."/>
            <person name="Sun J.-M."/>
        </authorList>
    </citation>
    <scope>NUCLEOTIDE SEQUENCE</scope>
    <source>
        <strain evidence="1">Adult_tree_wgs_1</strain>
        <tissue evidence="1">Leaves</tissue>
    </source>
</reference>
<evidence type="ECO:0000313" key="1">
    <source>
        <dbReference type="EMBL" id="KAF7127817.1"/>
    </source>
</evidence>
<dbReference type="EMBL" id="WJXA01000011">
    <property type="protein sequence ID" value="KAF7127817.1"/>
    <property type="molecule type" value="Genomic_DNA"/>
</dbReference>